<sequence>MSAMCKICEKEFSSQFNLNKHLKNVHKTKPVAVSYKKSVWSYKCEEPSCNSSFYRNQGLIDHLLMCHNIEVESETRQFKTLQDFREWKGDIEKATICNYVRLRGKKTSASSGRQTFYYNCNRTGKLPCSKKGENKVANKKLPKSQGSCKLNKSCVSYIKLVKENGKEIVAVWQKTHYGHENEIQHIRLSRADRNAVASKLAAGVPKERILGEIRDNIGNQLKRVDLITKQDLQNVKRSFKIDMQEGVRNKDDATSVHLCIEELQRSEFNSVLLYKREGDILESFPLEENDFCLIIMSQYQQHMLVKYGNNIIAVDGTHGLNNYDFKLTTLMVVDNFDEGFPGAFMFTNRKDTLIHQIFFEVIESKVGNKISPNTFMSDITGVFYQAWSSVMGVVPFQLYCTWHIDRAWRNNLNKIPNIEKKERGLQNFKNADTEKFGSYFKKYYYENCKLWAYCYHKHCGINTNMYLESMHKQIKYFYLHGTTVKRLDKGLHAVLQYSWDKMVEHLIKETKGKSSIHKRNILQRHTTAISSQFSAESIENSEGDNIKKWKLESDNNIYYLEQKSCDICCNNLICDLCAICIHCYTCTCTDYYIKATICKHIHFLAMKNLSKGIQQNLSNDNVQPCTSQSTSEEIRTNMMCLTKQNHNALLNKSNLKAKKILEKMSSINTKLQSSDLNFDEMDFGSQILNHLKTVDSLLTMKKICI</sequence>
<proteinExistence type="predicted"/>
<dbReference type="EMBL" id="JANEYF010005253">
    <property type="protein sequence ID" value="KAJ8928802.1"/>
    <property type="molecule type" value="Genomic_DNA"/>
</dbReference>
<dbReference type="SMART" id="SM00355">
    <property type="entry name" value="ZnF_C2H2"/>
    <property type="match status" value="2"/>
</dbReference>
<evidence type="ECO:0000259" key="2">
    <source>
        <dbReference type="PROSITE" id="PS50157"/>
    </source>
</evidence>
<gene>
    <name evidence="3" type="ORF">NQ314_018585</name>
</gene>
<dbReference type="PANTHER" id="PTHR33936">
    <property type="entry name" value="PROTEIN CBG17840"/>
    <property type="match status" value="1"/>
</dbReference>
<dbReference type="AlphaFoldDB" id="A0AAV8WQC4"/>
<feature type="domain" description="C2H2-type" evidence="2">
    <location>
        <begin position="42"/>
        <end position="72"/>
    </location>
</feature>
<comment type="caution">
    <text evidence="3">The sequence shown here is derived from an EMBL/GenBank/DDBJ whole genome shotgun (WGS) entry which is preliminary data.</text>
</comment>
<dbReference type="Pfam" id="PF00096">
    <property type="entry name" value="zf-C2H2"/>
    <property type="match status" value="1"/>
</dbReference>
<evidence type="ECO:0000313" key="4">
    <source>
        <dbReference type="Proteomes" id="UP001162156"/>
    </source>
</evidence>
<accession>A0AAV8WQC4</accession>
<evidence type="ECO:0000313" key="3">
    <source>
        <dbReference type="EMBL" id="KAJ8928802.1"/>
    </source>
</evidence>
<dbReference type="PROSITE" id="PS00028">
    <property type="entry name" value="ZINC_FINGER_C2H2_1"/>
    <property type="match status" value="2"/>
</dbReference>
<dbReference type="PANTHER" id="PTHR33936:SF24">
    <property type="entry name" value="C2H2-TYPE DOMAIN-CONTAINING PROTEIN"/>
    <property type="match status" value="1"/>
</dbReference>
<dbReference type="PROSITE" id="PS50157">
    <property type="entry name" value="ZINC_FINGER_C2H2_2"/>
    <property type="match status" value="2"/>
</dbReference>
<keyword evidence="4" id="KW-1185">Reference proteome</keyword>
<evidence type="ECO:0000256" key="1">
    <source>
        <dbReference type="PROSITE-ProRule" id="PRU00042"/>
    </source>
</evidence>
<dbReference type="Proteomes" id="UP001162156">
    <property type="component" value="Unassembled WGS sequence"/>
</dbReference>
<feature type="domain" description="C2H2-type" evidence="2">
    <location>
        <begin position="3"/>
        <end position="31"/>
    </location>
</feature>
<dbReference type="InterPro" id="IPR052797">
    <property type="entry name" value="RegFact_GeneExpr_CellDeath"/>
</dbReference>
<keyword evidence="1" id="KW-0863">Zinc-finger</keyword>
<dbReference type="GO" id="GO:0008270">
    <property type="term" value="F:zinc ion binding"/>
    <property type="evidence" value="ECO:0007669"/>
    <property type="project" value="UniProtKB-KW"/>
</dbReference>
<reference evidence="3" key="1">
    <citation type="journal article" date="2023" name="Insect Mol. Biol.">
        <title>Genome sequencing provides insights into the evolution of gene families encoding plant cell wall-degrading enzymes in longhorned beetles.</title>
        <authorList>
            <person name="Shin N.R."/>
            <person name="Okamura Y."/>
            <person name="Kirsch R."/>
            <person name="Pauchet Y."/>
        </authorList>
    </citation>
    <scope>NUCLEOTIDE SEQUENCE</scope>
    <source>
        <strain evidence="3">RBIC_L_NR</strain>
    </source>
</reference>
<keyword evidence="1" id="KW-0479">Metal-binding</keyword>
<protein>
    <recommendedName>
        <fullName evidence="2">C2H2-type domain-containing protein</fullName>
    </recommendedName>
</protein>
<dbReference type="Gene3D" id="3.30.160.60">
    <property type="entry name" value="Classic Zinc Finger"/>
    <property type="match status" value="1"/>
</dbReference>
<name>A0AAV8WQC4_9CUCU</name>
<organism evidence="3 4">
    <name type="scientific">Rhamnusium bicolor</name>
    <dbReference type="NCBI Taxonomy" id="1586634"/>
    <lineage>
        <taxon>Eukaryota</taxon>
        <taxon>Metazoa</taxon>
        <taxon>Ecdysozoa</taxon>
        <taxon>Arthropoda</taxon>
        <taxon>Hexapoda</taxon>
        <taxon>Insecta</taxon>
        <taxon>Pterygota</taxon>
        <taxon>Neoptera</taxon>
        <taxon>Endopterygota</taxon>
        <taxon>Coleoptera</taxon>
        <taxon>Polyphaga</taxon>
        <taxon>Cucujiformia</taxon>
        <taxon>Chrysomeloidea</taxon>
        <taxon>Cerambycidae</taxon>
        <taxon>Lepturinae</taxon>
        <taxon>Rhagiini</taxon>
        <taxon>Rhamnusium</taxon>
    </lineage>
</organism>
<keyword evidence="1" id="KW-0862">Zinc</keyword>
<dbReference type="InterPro" id="IPR013087">
    <property type="entry name" value="Znf_C2H2_type"/>
</dbReference>